<feature type="active site" evidence="7">
    <location>
        <position position="319"/>
    </location>
</feature>
<evidence type="ECO:0000256" key="2">
    <source>
        <dbReference type="ARBA" id="ARBA00010566"/>
    </source>
</evidence>
<dbReference type="AlphaFoldDB" id="A0A9W3SFK8"/>
<dbReference type="SUPFAM" id="SSF48256">
    <property type="entry name" value="Citrate synthase"/>
    <property type="match status" value="1"/>
</dbReference>
<reference evidence="11" key="4">
    <citation type="submission" date="2023-12" db="EMBL/GenBank/DDBJ databases">
        <title>Genome sequence of Bacillus thuringiensis strain SS10.</title>
        <authorList>
            <person name="Rouis S."/>
        </authorList>
    </citation>
    <scope>NUCLEOTIDE SEQUENCE</scope>
    <source>
        <strain evidence="11">SS10</strain>
    </source>
</reference>
<dbReference type="Proteomes" id="UP001292252">
    <property type="component" value="Unassembled WGS sequence"/>
</dbReference>
<evidence type="ECO:0000256" key="1">
    <source>
        <dbReference type="ARBA" id="ARBA00004751"/>
    </source>
</evidence>
<evidence type="ECO:0000256" key="6">
    <source>
        <dbReference type="PIRNR" id="PIRNR001369"/>
    </source>
</evidence>
<dbReference type="SMR" id="A0A9W3SFK8"/>
<evidence type="ECO:0000313" key="9">
    <source>
        <dbReference type="EMBL" id="MDN7077018.1"/>
    </source>
</evidence>
<proteinExistence type="inferred from homology"/>
<dbReference type="GO" id="GO:0006099">
    <property type="term" value="P:tricarboxylic acid cycle"/>
    <property type="evidence" value="ECO:0007669"/>
    <property type="project" value="UniProtKB-KW"/>
</dbReference>
<dbReference type="InterPro" id="IPR011278">
    <property type="entry name" value="2-MeCitrate/Citrate_synth_II"/>
</dbReference>
<dbReference type="EMBL" id="VKQN01000019">
    <property type="protein sequence ID" value="MDR4177782.1"/>
    <property type="molecule type" value="Genomic_DNA"/>
</dbReference>
<dbReference type="Gene3D" id="1.10.580.10">
    <property type="entry name" value="Citrate Synthase, domain 1"/>
    <property type="match status" value="1"/>
</dbReference>
<dbReference type="InterPro" id="IPR036969">
    <property type="entry name" value="Citrate_synthase_sf"/>
</dbReference>
<reference evidence="9" key="2">
    <citation type="submission" date="2019-07" db="EMBL/GenBank/DDBJ databases">
        <title>Draft Genome Sequence of Bacillus thuringiensis Strain S906, an Isolate Toxic for Coleopteran and Lepidopteran.</title>
        <authorList>
            <person name="Grynberg P."/>
            <person name="Martins E.S."/>
            <person name="Queiroz P.R."/>
            <person name="Togawa R.C."/>
            <person name="Martins N.F."/>
            <person name="Praca L.B."/>
            <person name="Fiuza V."/>
            <person name="Ramos F."/>
            <person name="Silva E."/>
            <person name="Monnerat R.G."/>
        </authorList>
    </citation>
    <scope>NUCLEOTIDE SEQUENCE</scope>
    <source>
        <strain evidence="9">S906</strain>
    </source>
</reference>
<dbReference type="GO" id="GO:0005975">
    <property type="term" value="P:carbohydrate metabolic process"/>
    <property type="evidence" value="ECO:0007669"/>
    <property type="project" value="TreeGrafter"/>
</dbReference>
<dbReference type="Proteomes" id="UP001181533">
    <property type="component" value="Unassembled WGS sequence"/>
</dbReference>
<dbReference type="CDD" id="cd06110">
    <property type="entry name" value="BSuCS-II_like"/>
    <property type="match status" value="1"/>
</dbReference>
<dbReference type="PRINTS" id="PR00143">
    <property type="entry name" value="CITRTSNTHASE"/>
</dbReference>
<dbReference type="PANTHER" id="PTHR11739">
    <property type="entry name" value="CITRATE SYNTHASE"/>
    <property type="match status" value="1"/>
</dbReference>
<feature type="active site" evidence="7">
    <location>
        <position position="268"/>
    </location>
</feature>
<dbReference type="NCBIfam" id="NF010637">
    <property type="entry name" value="PRK14034.1"/>
    <property type="match status" value="1"/>
</dbReference>
<evidence type="ECO:0000256" key="5">
    <source>
        <dbReference type="ARBA" id="ARBA00049288"/>
    </source>
</evidence>
<dbReference type="FunFam" id="1.10.230.10:FF:000003">
    <property type="entry name" value="Citrate synthase"/>
    <property type="match status" value="1"/>
</dbReference>
<organism evidence="8 12">
    <name type="scientific">Bacillus thuringiensis</name>
    <dbReference type="NCBI Taxonomy" id="1428"/>
    <lineage>
        <taxon>Bacteria</taxon>
        <taxon>Bacillati</taxon>
        <taxon>Bacillota</taxon>
        <taxon>Bacilli</taxon>
        <taxon>Bacillales</taxon>
        <taxon>Bacillaceae</taxon>
        <taxon>Bacillus</taxon>
        <taxon>Bacillus cereus group</taxon>
    </lineage>
</organism>
<evidence type="ECO:0000256" key="3">
    <source>
        <dbReference type="ARBA" id="ARBA00022532"/>
    </source>
</evidence>
<comment type="catalytic activity">
    <reaction evidence="5">
        <text>oxaloacetate + acetyl-CoA + H2O = citrate + CoA + H(+)</text>
        <dbReference type="Rhea" id="RHEA:16845"/>
        <dbReference type="ChEBI" id="CHEBI:15377"/>
        <dbReference type="ChEBI" id="CHEBI:15378"/>
        <dbReference type="ChEBI" id="CHEBI:16452"/>
        <dbReference type="ChEBI" id="CHEBI:16947"/>
        <dbReference type="ChEBI" id="CHEBI:57287"/>
        <dbReference type="ChEBI" id="CHEBI:57288"/>
        <dbReference type="EC" id="2.3.3.16"/>
    </reaction>
</comment>
<evidence type="ECO:0000256" key="7">
    <source>
        <dbReference type="PIRSR" id="PIRSR001369-1"/>
    </source>
</evidence>
<reference evidence="8 12" key="1">
    <citation type="submission" date="2016-04" db="EMBL/GenBank/DDBJ databases">
        <title>High quality genome of the nematocidal Bacillus thuringiensis MYBT18246.</title>
        <authorList>
            <person name="Hollensteiner J."/>
            <person name="Poehlein A."/>
            <person name="Sproeer C."/>
            <person name="Bunk B."/>
            <person name="Rosenstiel P."/>
            <person name="Schulenburg H."/>
            <person name="Liesegang H."/>
        </authorList>
    </citation>
    <scope>NUCLEOTIDE SEQUENCE [LARGE SCALE GENOMIC DNA]</scope>
    <source>
        <strain evidence="8 12">MYBT18246</strain>
    </source>
</reference>
<sequence>MGEFSGKGENVMTVIRGLEGVVATTSSVSSIIDDTLTYVGYNIDDLAENATFEEVVYLLWHRKLPNEKELAEFNEIVSEYYKVPGEILTYLKQVDLKIAHPMSVLRTAISMLSLYDESAEIMDEKSNYLKAVKLQAQVGTLVAAYARIRKGLDIVEPRKDLSLAANFLYMLNDREPNEVEIEAFDKALVLHADHELNASTFTARVCVATLSDVYSGITAAIGALKGPLHGGANENVMKMLTEIGEEENVESYIHNALQNKVKIMGFGHRVYEQGDPRAKHLREMSKRLCVLLGEDKWYNMSIKIEDIVTKEKGLPPNVDFYSASVYHCLGIDHDLFTPIFAISRMSGWLAHILEQYENNRLIRPRADYNGPTHQVYVPIAQR</sequence>
<dbReference type="GO" id="GO:0036440">
    <property type="term" value="F:citrate synthase activity"/>
    <property type="evidence" value="ECO:0007669"/>
    <property type="project" value="UniProtKB-EC"/>
</dbReference>
<dbReference type="PANTHER" id="PTHR11739:SF4">
    <property type="entry name" value="CITRATE SYNTHASE, PEROXISOMAL"/>
    <property type="match status" value="1"/>
</dbReference>
<gene>
    <name evidence="8" type="primary">citZ</name>
    <name evidence="8" type="ORF">BT246_51860</name>
    <name evidence="9" type="ORF">FLM80_07810</name>
    <name evidence="10" type="ORF">FO599_17105</name>
    <name evidence="11" type="ORF">U2F49_03695</name>
</gene>
<dbReference type="NCBIfam" id="TIGR01800">
    <property type="entry name" value="cit_synth_II"/>
    <property type="match status" value="1"/>
</dbReference>
<dbReference type="RefSeq" id="WP_000503651.1">
    <property type="nucleotide sequence ID" value="NZ_CABLCE010000001.1"/>
</dbReference>
<dbReference type="GeneID" id="67468890"/>
<dbReference type="Gene3D" id="1.10.230.10">
    <property type="entry name" value="Cytochrome P450-Terp, domain 2"/>
    <property type="match status" value="1"/>
</dbReference>
<dbReference type="InterPro" id="IPR002020">
    <property type="entry name" value="Citrate_synthase"/>
</dbReference>
<dbReference type="GO" id="GO:0005829">
    <property type="term" value="C:cytosol"/>
    <property type="evidence" value="ECO:0007669"/>
    <property type="project" value="TreeGrafter"/>
</dbReference>
<evidence type="ECO:0000313" key="11">
    <source>
        <dbReference type="EMBL" id="MDZ5475420.1"/>
    </source>
</evidence>
<evidence type="ECO:0000256" key="4">
    <source>
        <dbReference type="ARBA" id="ARBA00022679"/>
    </source>
</evidence>
<dbReference type="Pfam" id="PF00285">
    <property type="entry name" value="Citrate_synt"/>
    <property type="match status" value="1"/>
</dbReference>
<keyword evidence="3" id="KW-0816">Tricarboxylic acid cycle</keyword>
<dbReference type="Proteomes" id="UP000092743">
    <property type="component" value="Chromosome"/>
</dbReference>
<keyword evidence="8" id="KW-0012">Acyltransferase</keyword>
<dbReference type="EMBL" id="JAXOTW010000001">
    <property type="protein sequence ID" value="MDZ5475420.1"/>
    <property type="molecule type" value="Genomic_DNA"/>
</dbReference>
<comment type="pathway">
    <text evidence="1">Carbohydrate metabolism; tricarboxylic acid cycle; isocitrate from oxaloacetate: step 1/2.</text>
</comment>
<keyword evidence="4 6" id="KW-0808">Transferase</keyword>
<evidence type="ECO:0000313" key="12">
    <source>
        <dbReference type="Proteomes" id="UP000092743"/>
    </source>
</evidence>
<evidence type="ECO:0000313" key="8">
    <source>
        <dbReference type="EMBL" id="ANS50511.1"/>
    </source>
</evidence>
<comment type="similarity">
    <text evidence="2 6">Belongs to the citrate synthase family.</text>
</comment>
<dbReference type="EMBL" id="VIGY01000011">
    <property type="protein sequence ID" value="MDN7077018.1"/>
    <property type="molecule type" value="Genomic_DNA"/>
</dbReference>
<dbReference type="EMBL" id="CP015350">
    <property type="protein sequence ID" value="ANS50511.1"/>
    <property type="molecule type" value="Genomic_DNA"/>
</dbReference>
<reference evidence="10" key="3">
    <citation type="submission" date="2019-07" db="EMBL/GenBank/DDBJ databases">
        <title>Phylogenomic Reclassification of ATCC Bacillus Strains and Various Taxa within the Genus Bacillus.</title>
        <authorList>
            <person name="Riojas M.A."/>
            <person name="Frank A.M."/>
            <person name="Fenn S.L."/>
            <person name="King S.P."/>
            <person name="Brower S.M."/>
            <person name="Hazbon M.H."/>
        </authorList>
    </citation>
    <scope>NUCLEOTIDE SEQUENCE</scope>
    <source>
        <strain evidence="10">ATCC 35646</strain>
    </source>
</reference>
<dbReference type="InterPro" id="IPR024176">
    <property type="entry name" value="Citrate_synthase_bac-typ"/>
</dbReference>
<dbReference type="PIRSF" id="PIRSF001369">
    <property type="entry name" value="Citrate_synth"/>
    <property type="match status" value="1"/>
</dbReference>
<accession>A0A9W3SFK8</accession>
<protein>
    <recommendedName>
        <fullName evidence="6">Citrate synthase</fullName>
    </recommendedName>
</protein>
<evidence type="ECO:0000313" key="10">
    <source>
        <dbReference type="EMBL" id="MDR4177782.1"/>
    </source>
</evidence>
<dbReference type="Proteomes" id="UP001168357">
    <property type="component" value="Unassembled WGS sequence"/>
</dbReference>
<dbReference type="InterPro" id="IPR016142">
    <property type="entry name" value="Citrate_synth-like_lrg_a-sub"/>
</dbReference>
<dbReference type="InterPro" id="IPR016143">
    <property type="entry name" value="Citrate_synth-like_sm_a-sub"/>
</dbReference>
<name>A0A9W3SFK8_BACTU</name>